<dbReference type="AlphaFoldDB" id="A0A0A9F2C9"/>
<dbReference type="EMBL" id="GBRH01193600">
    <property type="protein sequence ID" value="JAE04296.1"/>
    <property type="molecule type" value="Transcribed_RNA"/>
</dbReference>
<sequence>MPGLAPVLPVHRRGLALSLVLAALRRAPGARAAGAAVAVVVALLGGVERVEAVQVHVGVDEVVQGRVVAVRSAPLRRRDCLALHRGRRRQRRAEL</sequence>
<evidence type="ECO:0000313" key="1">
    <source>
        <dbReference type="EMBL" id="JAE04296.1"/>
    </source>
</evidence>
<proteinExistence type="predicted"/>
<reference evidence="1" key="1">
    <citation type="submission" date="2014-09" db="EMBL/GenBank/DDBJ databases">
        <authorList>
            <person name="Magalhaes I.L.F."/>
            <person name="Oliveira U."/>
            <person name="Santos F.R."/>
            <person name="Vidigal T.H.D.A."/>
            <person name="Brescovit A.D."/>
            <person name="Santos A.J."/>
        </authorList>
    </citation>
    <scope>NUCLEOTIDE SEQUENCE</scope>
    <source>
        <tissue evidence="1">Shoot tissue taken approximately 20 cm above the soil surface</tissue>
    </source>
</reference>
<organism evidence="1">
    <name type="scientific">Arundo donax</name>
    <name type="common">Giant reed</name>
    <name type="synonym">Donax arundinaceus</name>
    <dbReference type="NCBI Taxonomy" id="35708"/>
    <lineage>
        <taxon>Eukaryota</taxon>
        <taxon>Viridiplantae</taxon>
        <taxon>Streptophyta</taxon>
        <taxon>Embryophyta</taxon>
        <taxon>Tracheophyta</taxon>
        <taxon>Spermatophyta</taxon>
        <taxon>Magnoliopsida</taxon>
        <taxon>Liliopsida</taxon>
        <taxon>Poales</taxon>
        <taxon>Poaceae</taxon>
        <taxon>PACMAD clade</taxon>
        <taxon>Arundinoideae</taxon>
        <taxon>Arundineae</taxon>
        <taxon>Arundo</taxon>
    </lineage>
</organism>
<protein>
    <submittedName>
        <fullName evidence="1">Uncharacterized protein</fullName>
    </submittedName>
</protein>
<name>A0A0A9F2C9_ARUDO</name>
<reference evidence="1" key="2">
    <citation type="journal article" date="2015" name="Data Brief">
        <title>Shoot transcriptome of the giant reed, Arundo donax.</title>
        <authorList>
            <person name="Barrero R.A."/>
            <person name="Guerrero F.D."/>
            <person name="Moolhuijzen P."/>
            <person name="Goolsby J.A."/>
            <person name="Tidwell J."/>
            <person name="Bellgard S.E."/>
            <person name="Bellgard M.I."/>
        </authorList>
    </citation>
    <scope>NUCLEOTIDE SEQUENCE</scope>
    <source>
        <tissue evidence="1">Shoot tissue taken approximately 20 cm above the soil surface</tissue>
    </source>
</reference>
<accession>A0A0A9F2C9</accession>